<feature type="transmembrane region" description="Helical" evidence="7">
    <location>
        <begin position="96"/>
        <end position="114"/>
    </location>
</feature>
<dbReference type="FunFam" id="1.20.1250.20:FF:000078">
    <property type="entry name" value="MFS maltose transporter, putative"/>
    <property type="match status" value="1"/>
</dbReference>
<feature type="transmembrane region" description="Helical" evidence="7">
    <location>
        <begin position="16"/>
        <end position="33"/>
    </location>
</feature>
<dbReference type="Pfam" id="PF00083">
    <property type="entry name" value="Sugar_tr"/>
    <property type="match status" value="1"/>
</dbReference>
<feature type="domain" description="Major facilitator superfamily (MFS) profile" evidence="8">
    <location>
        <begin position="20"/>
        <end position="461"/>
    </location>
</feature>
<comment type="similarity">
    <text evidence="2">Belongs to the major facilitator superfamily. Sugar transporter (TC 2.A.1.1) family.</text>
</comment>
<keyword evidence="10" id="KW-1185">Reference proteome</keyword>
<proteinExistence type="inferred from homology"/>
<dbReference type="VEuPathDB" id="FungiDB:ASPWEDRAFT_34692"/>
<feature type="transmembrane region" description="Helical" evidence="7">
    <location>
        <begin position="342"/>
        <end position="363"/>
    </location>
</feature>
<reference evidence="10" key="1">
    <citation type="journal article" date="2017" name="Genome Biol.">
        <title>Comparative genomics reveals high biological diversity and specific adaptations in the industrially and medically important fungal genus Aspergillus.</title>
        <authorList>
            <person name="de Vries R.P."/>
            <person name="Riley R."/>
            <person name="Wiebenga A."/>
            <person name="Aguilar-Osorio G."/>
            <person name="Amillis S."/>
            <person name="Uchima C.A."/>
            <person name="Anderluh G."/>
            <person name="Asadollahi M."/>
            <person name="Askin M."/>
            <person name="Barry K."/>
            <person name="Battaglia E."/>
            <person name="Bayram O."/>
            <person name="Benocci T."/>
            <person name="Braus-Stromeyer S.A."/>
            <person name="Caldana C."/>
            <person name="Canovas D."/>
            <person name="Cerqueira G.C."/>
            <person name="Chen F."/>
            <person name="Chen W."/>
            <person name="Choi C."/>
            <person name="Clum A."/>
            <person name="Dos Santos R.A."/>
            <person name="Damasio A.R."/>
            <person name="Diallinas G."/>
            <person name="Emri T."/>
            <person name="Fekete E."/>
            <person name="Flipphi M."/>
            <person name="Freyberg S."/>
            <person name="Gallo A."/>
            <person name="Gournas C."/>
            <person name="Habgood R."/>
            <person name="Hainaut M."/>
            <person name="Harispe M.L."/>
            <person name="Henrissat B."/>
            <person name="Hilden K.S."/>
            <person name="Hope R."/>
            <person name="Hossain A."/>
            <person name="Karabika E."/>
            <person name="Karaffa L."/>
            <person name="Karanyi Z."/>
            <person name="Krasevec N."/>
            <person name="Kuo A."/>
            <person name="Kusch H."/>
            <person name="LaButti K."/>
            <person name="Lagendijk E.L."/>
            <person name="Lapidus A."/>
            <person name="Levasseur A."/>
            <person name="Lindquist E."/>
            <person name="Lipzen A."/>
            <person name="Logrieco A.F."/>
            <person name="MacCabe A."/>
            <person name="Maekelae M.R."/>
            <person name="Malavazi I."/>
            <person name="Melin P."/>
            <person name="Meyer V."/>
            <person name="Mielnichuk N."/>
            <person name="Miskei M."/>
            <person name="Molnar A.P."/>
            <person name="Mule G."/>
            <person name="Ngan C.Y."/>
            <person name="Orejas M."/>
            <person name="Orosz E."/>
            <person name="Ouedraogo J.P."/>
            <person name="Overkamp K.M."/>
            <person name="Park H.-S."/>
            <person name="Perrone G."/>
            <person name="Piumi F."/>
            <person name="Punt P.J."/>
            <person name="Ram A.F."/>
            <person name="Ramon A."/>
            <person name="Rauscher S."/>
            <person name="Record E."/>
            <person name="Riano-Pachon D.M."/>
            <person name="Robert V."/>
            <person name="Roehrig J."/>
            <person name="Ruller R."/>
            <person name="Salamov A."/>
            <person name="Salih N.S."/>
            <person name="Samson R.A."/>
            <person name="Sandor E."/>
            <person name="Sanguinetti M."/>
            <person name="Schuetze T."/>
            <person name="Sepcic K."/>
            <person name="Shelest E."/>
            <person name="Sherlock G."/>
            <person name="Sophianopoulou V."/>
            <person name="Squina F.M."/>
            <person name="Sun H."/>
            <person name="Susca A."/>
            <person name="Todd R.B."/>
            <person name="Tsang A."/>
            <person name="Unkles S.E."/>
            <person name="van de Wiele N."/>
            <person name="van Rossen-Uffink D."/>
            <person name="Oliveira J.V."/>
            <person name="Vesth T.C."/>
            <person name="Visser J."/>
            <person name="Yu J.-H."/>
            <person name="Zhou M."/>
            <person name="Andersen M.R."/>
            <person name="Archer D.B."/>
            <person name="Baker S.E."/>
            <person name="Benoit I."/>
            <person name="Brakhage A.A."/>
            <person name="Braus G.H."/>
            <person name="Fischer R."/>
            <person name="Frisvad J.C."/>
            <person name="Goldman G.H."/>
            <person name="Houbraken J."/>
            <person name="Oakley B."/>
            <person name="Pocsi I."/>
            <person name="Scazzocchio C."/>
            <person name="Seiboth B."/>
            <person name="vanKuyk P.A."/>
            <person name="Wortman J."/>
            <person name="Dyer P.S."/>
            <person name="Grigoriev I.V."/>
        </authorList>
    </citation>
    <scope>NUCLEOTIDE SEQUENCE [LARGE SCALE GENOMIC DNA]</scope>
    <source>
        <strain evidence="10">DTO 134E9</strain>
    </source>
</reference>
<dbReference type="InterPro" id="IPR050360">
    <property type="entry name" value="MFS_Sugar_Transporters"/>
</dbReference>
<dbReference type="InterPro" id="IPR005829">
    <property type="entry name" value="Sugar_transporter_CS"/>
</dbReference>
<dbReference type="AlphaFoldDB" id="A0A1L9S209"/>
<dbReference type="Gene3D" id="1.20.1250.20">
    <property type="entry name" value="MFS general substrate transporter like domains"/>
    <property type="match status" value="1"/>
</dbReference>
<dbReference type="PROSITE" id="PS00217">
    <property type="entry name" value="SUGAR_TRANSPORT_2"/>
    <property type="match status" value="1"/>
</dbReference>
<evidence type="ECO:0000256" key="3">
    <source>
        <dbReference type="ARBA" id="ARBA00022448"/>
    </source>
</evidence>
<feature type="transmembrane region" description="Helical" evidence="7">
    <location>
        <begin position="406"/>
        <end position="430"/>
    </location>
</feature>
<dbReference type="SUPFAM" id="SSF103473">
    <property type="entry name" value="MFS general substrate transporter"/>
    <property type="match status" value="1"/>
</dbReference>
<gene>
    <name evidence="9" type="ORF">ASPWEDRAFT_34692</name>
</gene>
<evidence type="ECO:0000256" key="6">
    <source>
        <dbReference type="ARBA" id="ARBA00023136"/>
    </source>
</evidence>
<name>A0A1L9S209_ASPWE</name>
<dbReference type="GO" id="GO:0005351">
    <property type="term" value="F:carbohydrate:proton symporter activity"/>
    <property type="evidence" value="ECO:0007669"/>
    <property type="project" value="TreeGrafter"/>
</dbReference>
<feature type="transmembrane region" description="Helical" evidence="7">
    <location>
        <begin position="187"/>
        <end position="208"/>
    </location>
</feature>
<dbReference type="PRINTS" id="PR00171">
    <property type="entry name" value="SUGRTRNSPORT"/>
</dbReference>
<sequence>MPLFDSLNVDFKAQKWALFFCSVSAIGALVYGYDNTYYNGVLAMQEFKNDYGDHYEDGKLALAVSFSSLTASSIYIGDLLGALISAPINDKWGRKTVFLFASICVLGGGIAQVADTHYEGVIILGRILIGLGVGQFTVTSLLYTGEVAPVQIRGPALMMYQFLQSCSQLVASGITQGTQSIESSLSYKLPMGGLVILPLFMLAGLPFIPESPVWYVMKGRTEEAKQALCRVHQSEAGYDPYDDLTVLEEAKRREEDQAEFSSWKALLFDPIERTKVIWSAGAMYAQQICGIVFFYVYGVVFAQAIGIEDPFVIQLIINILQVFSVGASVITGNKIRRRTNLFVTTTIMLVAFIIIGGIGTRPLTTSSQYVLVIFSILVTMNYNFGLGPLTYTIAREMAVGVNQNKIMSTSIVIFYLTTWVMSFTAPYLYYTANLGPMVGFVYAGTTVTSLVWIWFCVGETTGRSGLEISMLFAERVPARKWRTYVLPQVEAVGAKKAASTVEHVEDAQAV</sequence>
<dbReference type="EMBL" id="KV878209">
    <property type="protein sequence ID" value="OJJ41192.1"/>
    <property type="molecule type" value="Genomic_DNA"/>
</dbReference>
<accession>A0A1L9S209</accession>
<feature type="transmembrane region" description="Helical" evidence="7">
    <location>
        <begin position="283"/>
        <end position="305"/>
    </location>
</feature>
<dbReference type="InterPro" id="IPR005828">
    <property type="entry name" value="MFS_sugar_transport-like"/>
</dbReference>
<organism evidence="9 10">
    <name type="scientific">Aspergillus wentii DTO 134E9</name>
    <dbReference type="NCBI Taxonomy" id="1073089"/>
    <lineage>
        <taxon>Eukaryota</taxon>
        <taxon>Fungi</taxon>
        <taxon>Dikarya</taxon>
        <taxon>Ascomycota</taxon>
        <taxon>Pezizomycotina</taxon>
        <taxon>Eurotiomycetes</taxon>
        <taxon>Eurotiomycetidae</taxon>
        <taxon>Eurotiales</taxon>
        <taxon>Aspergillaceae</taxon>
        <taxon>Aspergillus</taxon>
        <taxon>Aspergillus subgen. Cremei</taxon>
    </lineage>
</organism>
<dbReference type="Proteomes" id="UP000184383">
    <property type="component" value="Unassembled WGS sequence"/>
</dbReference>
<feature type="transmembrane region" description="Helical" evidence="7">
    <location>
        <begin position="311"/>
        <end position="330"/>
    </location>
</feature>
<evidence type="ECO:0000256" key="2">
    <source>
        <dbReference type="ARBA" id="ARBA00010992"/>
    </source>
</evidence>
<dbReference type="InterPro" id="IPR003663">
    <property type="entry name" value="Sugar/inositol_transpt"/>
</dbReference>
<evidence type="ECO:0000256" key="4">
    <source>
        <dbReference type="ARBA" id="ARBA00022692"/>
    </source>
</evidence>
<keyword evidence="3" id="KW-0813">Transport</keyword>
<comment type="subcellular location">
    <subcellularLocation>
        <location evidence="1">Membrane</location>
        <topology evidence="1">Multi-pass membrane protein</topology>
    </subcellularLocation>
</comment>
<dbReference type="PANTHER" id="PTHR48022:SF77">
    <property type="entry name" value="MAJOR FACILITATOR SUPERFAMILY (MFS) PROFILE DOMAIN-CONTAINING PROTEIN"/>
    <property type="match status" value="1"/>
</dbReference>
<feature type="transmembrane region" description="Helical" evidence="7">
    <location>
        <begin position="369"/>
        <end position="394"/>
    </location>
</feature>
<protein>
    <recommendedName>
        <fullName evidence="8">Major facilitator superfamily (MFS) profile domain-containing protein</fullName>
    </recommendedName>
</protein>
<dbReference type="InterPro" id="IPR036259">
    <property type="entry name" value="MFS_trans_sf"/>
</dbReference>
<evidence type="ECO:0000256" key="7">
    <source>
        <dbReference type="SAM" id="Phobius"/>
    </source>
</evidence>
<dbReference type="PROSITE" id="PS50850">
    <property type="entry name" value="MFS"/>
    <property type="match status" value="1"/>
</dbReference>
<dbReference type="GeneID" id="63749915"/>
<dbReference type="PANTHER" id="PTHR48022">
    <property type="entry name" value="PLASTIDIC GLUCOSE TRANSPORTER 4"/>
    <property type="match status" value="1"/>
</dbReference>
<feature type="transmembrane region" description="Helical" evidence="7">
    <location>
        <begin position="436"/>
        <end position="457"/>
    </location>
</feature>
<dbReference type="RefSeq" id="XP_040694868.1">
    <property type="nucleotide sequence ID" value="XM_040834067.1"/>
</dbReference>
<feature type="transmembrane region" description="Helical" evidence="7">
    <location>
        <begin position="60"/>
        <end position="84"/>
    </location>
</feature>
<dbReference type="GO" id="GO:0016020">
    <property type="term" value="C:membrane"/>
    <property type="evidence" value="ECO:0007669"/>
    <property type="project" value="UniProtKB-SubCell"/>
</dbReference>
<evidence type="ECO:0000256" key="5">
    <source>
        <dbReference type="ARBA" id="ARBA00022989"/>
    </source>
</evidence>
<keyword evidence="5 7" id="KW-1133">Transmembrane helix</keyword>
<dbReference type="InterPro" id="IPR020846">
    <property type="entry name" value="MFS_dom"/>
</dbReference>
<evidence type="ECO:0000313" key="9">
    <source>
        <dbReference type="EMBL" id="OJJ41192.1"/>
    </source>
</evidence>
<evidence type="ECO:0000259" key="8">
    <source>
        <dbReference type="PROSITE" id="PS50850"/>
    </source>
</evidence>
<evidence type="ECO:0000313" key="10">
    <source>
        <dbReference type="Proteomes" id="UP000184383"/>
    </source>
</evidence>
<dbReference type="OrthoDB" id="6133115at2759"/>
<evidence type="ECO:0000256" key="1">
    <source>
        <dbReference type="ARBA" id="ARBA00004141"/>
    </source>
</evidence>
<keyword evidence="6 7" id="KW-0472">Membrane</keyword>
<keyword evidence="4 7" id="KW-0812">Transmembrane</keyword>